<evidence type="ECO:0000313" key="2">
    <source>
        <dbReference type="EMBL" id="RRJ24367.1"/>
    </source>
</evidence>
<feature type="transmembrane region" description="Helical" evidence="1">
    <location>
        <begin position="41"/>
        <end position="60"/>
    </location>
</feature>
<feature type="transmembrane region" description="Helical" evidence="1">
    <location>
        <begin position="12"/>
        <end position="29"/>
    </location>
</feature>
<comment type="caution">
    <text evidence="2">The sequence shown here is derived from an EMBL/GenBank/DDBJ whole genome shotgun (WGS) entry which is preliminary data.</text>
</comment>
<protein>
    <recommendedName>
        <fullName evidence="4">RCK N-terminal domain-containing protein</fullName>
    </recommendedName>
</protein>
<proteinExistence type="predicted"/>
<dbReference type="Gene3D" id="6.20.350.10">
    <property type="match status" value="1"/>
</dbReference>
<accession>A0A3P3QT07</accession>
<evidence type="ECO:0000313" key="3">
    <source>
        <dbReference type="Proteomes" id="UP000272490"/>
    </source>
</evidence>
<reference evidence="2 3" key="1">
    <citation type="submission" date="2018-11" db="EMBL/GenBank/DDBJ databases">
        <title>Genome sequencing of Lachnoanaerobaculum sp. KCOM 2030 (= ChDC B114).</title>
        <authorList>
            <person name="Kook J.-K."/>
            <person name="Park S.-N."/>
            <person name="Lim Y.K."/>
        </authorList>
    </citation>
    <scope>NUCLEOTIDE SEQUENCE [LARGE SCALE GENOMIC DNA]</scope>
    <source>
        <strain evidence="2 3">KCOM 2030</strain>
    </source>
</reference>
<dbReference type="RefSeq" id="WP_128675076.1">
    <property type="nucleotide sequence ID" value="NZ_RRCO01000007.1"/>
</dbReference>
<keyword evidence="1" id="KW-1133">Transmembrane helix</keyword>
<organism evidence="2 3">
    <name type="scientific">Lachnoanaerobaculum gingivalis</name>
    <dbReference type="NCBI Taxonomy" id="2490855"/>
    <lineage>
        <taxon>Bacteria</taxon>
        <taxon>Bacillati</taxon>
        <taxon>Bacillota</taxon>
        <taxon>Clostridia</taxon>
        <taxon>Lachnospirales</taxon>
        <taxon>Lachnospiraceae</taxon>
        <taxon>Lachnoanaerobaculum</taxon>
    </lineage>
</organism>
<dbReference type="Proteomes" id="UP000272490">
    <property type="component" value="Unassembled WGS sequence"/>
</dbReference>
<evidence type="ECO:0008006" key="4">
    <source>
        <dbReference type="Google" id="ProtNLM"/>
    </source>
</evidence>
<feature type="transmembrane region" description="Helical" evidence="1">
    <location>
        <begin position="72"/>
        <end position="96"/>
    </location>
</feature>
<name>A0A3P3QT07_9FIRM</name>
<gene>
    <name evidence="2" type="ORF">EHV10_13370</name>
</gene>
<keyword evidence="3" id="KW-1185">Reference proteome</keyword>
<keyword evidence="1" id="KW-0472">Membrane</keyword>
<keyword evidence="1" id="KW-0812">Transmembrane</keyword>
<dbReference type="OrthoDB" id="89777at2"/>
<evidence type="ECO:0000256" key="1">
    <source>
        <dbReference type="SAM" id="Phobius"/>
    </source>
</evidence>
<dbReference type="EMBL" id="RRCO01000007">
    <property type="protein sequence ID" value="RRJ24367.1"/>
    <property type="molecule type" value="Genomic_DNA"/>
</dbReference>
<dbReference type="AlphaFoldDB" id="A0A3P3QT07"/>
<sequence length="619" mass="72293">MRENKNYYKKKIYLVILIVTIILGFQSLYEYYKVKIDDPIQLISAVLYGIIKLFLFAPPISPGDNTTIFYELAKWLAPILTSTFVFTKISTTLLHLKNIVFNKISGNHILVFENSFIGETLINNLLNEKNSYKISLISKKFIDDNLKSKYEKKGIATYQLDFENSDRNEIKEVFSALNINNAKYIFFCSENDLENYAVYTNVIKRIKPKRHINCYIKCESKTVSSYIEDMISLERKNEEKLKRIDTIHFDQTDLTVRMLISDKCVRQSISANMEGLCDIGENCSVELIEKNINKMHILIIGINELTITLLKHISNDMTMSLNENTKVSIIDTDAANRMRELLYNNEGLKKSLDIEVMNLGFGKNAINEHLRNIKNDDNLSIIFLMNEDVVKSLKNLKIIDGYFESVPKIIRNVSNVDLSYILPKNQDKIRIFGDVSQIMTGDVMIRESLDNRAKQFNESYNKSSVAAGMGEGQKWNELSYVKKNSSRLSASHDRIKEEIVRKVFFSKTEEEIVDYLNKKFEEFSDLQKNRRENPEKFKQEFCKYLEEAPLLDFLSRLEHKRWCNSYYAMNFKYGEKKDENLKTHPCLIDDWDIIKGEKFEICHPEYDLLSVFTLFQKEE</sequence>